<gene>
    <name evidence="1" type="ORF">SDC9_147304</name>
</gene>
<evidence type="ECO:0000313" key="1">
    <source>
        <dbReference type="EMBL" id="MPN00110.1"/>
    </source>
</evidence>
<dbReference type="EMBL" id="VSSQ01046155">
    <property type="protein sequence ID" value="MPN00110.1"/>
    <property type="molecule type" value="Genomic_DNA"/>
</dbReference>
<comment type="caution">
    <text evidence="1">The sequence shown here is derived from an EMBL/GenBank/DDBJ whole genome shotgun (WGS) entry which is preliminary data.</text>
</comment>
<name>A0A645EFI5_9ZZZZ</name>
<proteinExistence type="predicted"/>
<sequence>MLFNKQVAHQPAHQIEHDHCQQRKAHGKHDGFVGQVLGKMRGVKLVYPLVRYNEQQRGKHGGDQIGRPTGSKAAQLHKAFFVQRIIEAQRVDPARKRVVGQ</sequence>
<protein>
    <submittedName>
        <fullName evidence="1">Uncharacterized protein</fullName>
    </submittedName>
</protein>
<dbReference type="AlphaFoldDB" id="A0A645EFI5"/>
<organism evidence="1">
    <name type="scientific">bioreactor metagenome</name>
    <dbReference type="NCBI Taxonomy" id="1076179"/>
    <lineage>
        <taxon>unclassified sequences</taxon>
        <taxon>metagenomes</taxon>
        <taxon>ecological metagenomes</taxon>
    </lineage>
</organism>
<reference evidence="1" key="1">
    <citation type="submission" date="2019-08" db="EMBL/GenBank/DDBJ databases">
        <authorList>
            <person name="Kucharzyk K."/>
            <person name="Murdoch R.W."/>
            <person name="Higgins S."/>
            <person name="Loffler F."/>
        </authorList>
    </citation>
    <scope>NUCLEOTIDE SEQUENCE</scope>
</reference>
<accession>A0A645EFI5</accession>